<dbReference type="Gene3D" id="1.10.357.140">
    <property type="entry name" value="UbiA prenyltransferase"/>
    <property type="match status" value="1"/>
</dbReference>
<dbReference type="AlphaFoldDB" id="A0A6J5GU32"/>
<keyword evidence="8" id="KW-1185">Reference proteome</keyword>
<keyword evidence="3 6" id="KW-0812">Transmembrane</keyword>
<dbReference type="EMBL" id="CADIKL010000049">
    <property type="protein sequence ID" value="CAB3806322.1"/>
    <property type="molecule type" value="Genomic_DNA"/>
</dbReference>
<feature type="transmembrane region" description="Helical" evidence="6">
    <location>
        <begin position="84"/>
        <end position="105"/>
    </location>
</feature>
<dbReference type="Proteomes" id="UP000494119">
    <property type="component" value="Unassembled WGS sequence"/>
</dbReference>
<dbReference type="Pfam" id="PF01040">
    <property type="entry name" value="UbiA"/>
    <property type="match status" value="1"/>
</dbReference>
<evidence type="ECO:0000256" key="2">
    <source>
        <dbReference type="ARBA" id="ARBA00022475"/>
    </source>
</evidence>
<reference evidence="7 8" key="1">
    <citation type="submission" date="2020-04" db="EMBL/GenBank/DDBJ databases">
        <authorList>
            <person name="De Canck E."/>
        </authorList>
    </citation>
    <scope>NUCLEOTIDE SEQUENCE [LARGE SCALE GENOMIC DNA]</scope>
    <source>
        <strain evidence="7 8">LMG 28688</strain>
    </source>
</reference>
<keyword evidence="5 6" id="KW-0472">Membrane</keyword>
<dbReference type="InterPro" id="IPR044878">
    <property type="entry name" value="UbiA_sf"/>
</dbReference>
<accession>A0A6J5GU32</accession>
<dbReference type="GO" id="GO:0008495">
    <property type="term" value="F:protoheme IX farnesyltransferase activity"/>
    <property type="evidence" value="ECO:0007669"/>
    <property type="project" value="UniProtKB-EC"/>
</dbReference>
<name>A0A6J5GU32_9BURK</name>
<organism evidence="7 8">
    <name type="scientific">Paraburkholderia caffeinitolerans</name>
    <dbReference type="NCBI Taxonomy" id="1723730"/>
    <lineage>
        <taxon>Bacteria</taxon>
        <taxon>Pseudomonadati</taxon>
        <taxon>Pseudomonadota</taxon>
        <taxon>Betaproteobacteria</taxon>
        <taxon>Burkholderiales</taxon>
        <taxon>Burkholderiaceae</taxon>
        <taxon>Paraburkholderia</taxon>
    </lineage>
</organism>
<evidence type="ECO:0000256" key="3">
    <source>
        <dbReference type="ARBA" id="ARBA00022692"/>
    </source>
</evidence>
<sequence length="245" mass="26194">MSTVTLNNRIGAILALCRISNLPTLWMNVLTAAVLANPPEGAQGVFAVLLLCLALSCFYCGGMALNDVCDLDYDSVHQRFRPIVAGRITLAQASATLCTLFALGFLCLVAAPYRAGLAAGVALLAVIWLYDRFHKRHPSTVVLMAGARLLAYAVTALALTGTVPGLVWLAGIVQAAYILTLTFVARYESRMPNHRYAWPVVPWMLAAIPLCDGVVLAVLVHPAWLVAGVAGMALTRAAQRHVRGD</sequence>
<dbReference type="GO" id="GO:0016020">
    <property type="term" value="C:membrane"/>
    <property type="evidence" value="ECO:0007669"/>
    <property type="project" value="UniProtKB-SubCell"/>
</dbReference>
<comment type="subcellular location">
    <subcellularLocation>
        <location evidence="1">Membrane</location>
        <topology evidence="1">Multi-pass membrane protein</topology>
    </subcellularLocation>
</comment>
<keyword evidence="7" id="KW-0808">Transferase</keyword>
<keyword evidence="2" id="KW-1003">Cell membrane</keyword>
<evidence type="ECO:0000313" key="7">
    <source>
        <dbReference type="EMBL" id="CAB3806322.1"/>
    </source>
</evidence>
<dbReference type="RefSeq" id="WP_175197890.1">
    <property type="nucleotide sequence ID" value="NZ_CADIKL010000049.1"/>
</dbReference>
<proteinExistence type="predicted"/>
<evidence type="ECO:0000256" key="1">
    <source>
        <dbReference type="ARBA" id="ARBA00004141"/>
    </source>
</evidence>
<gene>
    <name evidence="7" type="primary">cyoE</name>
    <name evidence="7" type="ORF">LMG28688_06334</name>
</gene>
<keyword evidence="4 6" id="KW-1133">Transmembrane helix</keyword>
<evidence type="ECO:0000256" key="6">
    <source>
        <dbReference type="SAM" id="Phobius"/>
    </source>
</evidence>
<protein>
    <submittedName>
        <fullName evidence="7">Protoheme IX farnesyltransferase</fullName>
        <ecNumber evidence="7">2.5.1.141</ecNumber>
    </submittedName>
</protein>
<dbReference type="EC" id="2.5.1.141" evidence="7"/>
<evidence type="ECO:0000256" key="5">
    <source>
        <dbReference type="ARBA" id="ARBA00023136"/>
    </source>
</evidence>
<feature type="transmembrane region" description="Helical" evidence="6">
    <location>
        <begin position="12"/>
        <end position="36"/>
    </location>
</feature>
<evidence type="ECO:0000313" key="8">
    <source>
        <dbReference type="Proteomes" id="UP000494119"/>
    </source>
</evidence>
<evidence type="ECO:0000256" key="4">
    <source>
        <dbReference type="ARBA" id="ARBA00022989"/>
    </source>
</evidence>
<feature type="transmembrane region" description="Helical" evidence="6">
    <location>
        <begin position="42"/>
        <end position="64"/>
    </location>
</feature>
<feature type="transmembrane region" description="Helical" evidence="6">
    <location>
        <begin position="111"/>
        <end position="129"/>
    </location>
</feature>
<dbReference type="InterPro" id="IPR000537">
    <property type="entry name" value="UbiA_prenyltransferase"/>
</dbReference>